<gene>
    <name evidence="3" type="ordered locus">Pedsa_1619</name>
</gene>
<dbReference type="RefSeq" id="WP_013632669.1">
    <property type="nucleotide sequence ID" value="NC_015177.1"/>
</dbReference>
<dbReference type="EMBL" id="CP002545">
    <property type="protein sequence ID" value="ADY52178.1"/>
    <property type="molecule type" value="Genomic_DNA"/>
</dbReference>
<keyword evidence="2" id="KW-0732">Signal</keyword>
<evidence type="ECO:0000256" key="2">
    <source>
        <dbReference type="SAM" id="SignalP"/>
    </source>
</evidence>
<dbReference type="InterPro" id="IPR003423">
    <property type="entry name" value="OMP_efflux"/>
</dbReference>
<dbReference type="HOGENOM" id="CLU_012817_14_4_10"/>
<organism evidence="3 4">
    <name type="scientific">Pseudopedobacter saltans (strain ATCC 51119 / DSM 12145 / JCM 21818 / CCUG 39354 / LMG 10337 / NBRC 100064 / NCIMB 13643)</name>
    <name type="common">Pedobacter saltans</name>
    <dbReference type="NCBI Taxonomy" id="762903"/>
    <lineage>
        <taxon>Bacteria</taxon>
        <taxon>Pseudomonadati</taxon>
        <taxon>Bacteroidota</taxon>
        <taxon>Sphingobacteriia</taxon>
        <taxon>Sphingobacteriales</taxon>
        <taxon>Sphingobacteriaceae</taxon>
        <taxon>Pseudopedobacter</taxon>
    </lineage>
</organism>
<evidence type="ECO:0000313" key="3">
    <source>
        <dbReference type="EMBL" id="ADY52178.1"/>
    </source>
</evidence>
<dbReference type="Proteomes" id="UP000000310">
    <property type="component" value="Chromosome"/>
</dbReference>
<dbReference type="PANTHER" id="PTHR30203">
    <property type="entry name" value="OUTER MEMBRANE CATION EFFLUX PROTEIN"/>
    <property type="match status" value="1"/>
</dbReference>
<dbReference type="OrthoDB" id="9791261at2"/>
<name>F0S6R8_PSESL</name>
<dbReference type="Gene3D" id="1.20.1600.10">
    <property type="entry name" value="Outer membrane efflux proteins (OEP)"/>
    <property type="match status" value="1"/>
</dbReference>
<evidence type="ECO:0000256" key="1">
    <source>
        <dbReference type="ARBA" id="ARBA00007613"/>
    </source>
</evidence>
<dbReference type="GO" id="GO:0015562">
    <property type="term" value="F:efflux transmembrane transporter activity"/>
    <property type="evidence" value="ECO:0007669"/>
    <property type="project" value="InterPro"/>
</dbReference>
<feature type="signal peptide" evidence="2">
    <location>
        <begin position="1"/>
        <end position="22"/>
    </location>
</feature>
<dbReference type="Pfam" id="PF02321">
    <property type="entry name" value="OEP"/>
    <property type="match status" value="1"/>
</dbReference>
<comment type="similarity">
    <text evidence="1">Belongs to the outer membrane factor (OMF) (TC 1.B.17) family.</text>
</comment>
<reference evidence="3 4" key="1">
    <citation type="journal article" date="2011" name="Stand. Genomic Sci.">
        <title>Complete genome sequence of the gliding, heparinolytic Pedobacter saltans type strain (113).</title>
        <authorList>
            <person name="Liolios K."/>
            <person name="Sikorski J."/>
            <person name="Lu M."/>
            <person name="Nolan M."/>
            <person name="Lapidus A."/>
            <person name="Lucas S."/>
            <person name="Hammon N."/>
            <person name="Deshpande S."/>
            <person name="Cheng J.F."/>
            <person name="Tapia R."/>
            <person name="Han C."/>
            <person name="Goodwin L."/>
            <person name="Pitluck S."/>
            <person name="Huntemann M."/>
            <person name="Ivanova N."/>
            <person name="Pagani I."/>
            <person name="Mavromatis K."/>
            <person name="Ovchinikova G."/>
            <person name="Pati A."/>
            <person name="Chen A."/>
            <person name="Palaniappan K."/>
            <person name="Land M."/>
            <person name="Hauser L."/>
            <person name="Brambilla E.M."/>
            <person name="Kotsyurbenko O."/>
            <person name="Rohde M."/>
            <person name="Tindall B.J."/>
            <person name="Abt B."/>
            <person name="Goker M."/>
            <person name="Detter J.C."/>
            <person name="Woyke T."/>
            <person name="Bristow J."/>
            <person name="Eisen J.A."/>
            <person name="Markowitz V."/>
            <person name="Hugenholtz P."/>
            <person name="Klenk H.P."/>
            <person name="Kyrpides N.C."/>
        </authorList>
    </citation>
    <scope>NUCLEOTIDE SEQUENCE [LARGE SCALE GENOMIC DNA]</scope>
    <source>
        <strain evidence="4">ATCC 51119 / DSM 12145 / JCM 21818 / LMG 10337 / NBRC 100064 / NCIMB 13643</strain>
    </source>
</reference>
<evidence type="ECO:0000313" key="4">
    <source>
        <dbReference type="Proteomes" id="UP000000310"/>
    </source>
</evidence>
<feature type="chain" id="PRO_5003256766" evidence="2">
    <location>
        <begin position="23"/>
        <end position="418"/>
    </location>
</feature>
<proteinExistence type="inferred from homology"/>
<dbReference type="SUPFAM" id="SSF56954">
    <property type="entry name" value="Outer membrane efflux proteins (OEP)"/>
    <property type="match status" value="1"/>
</dbReference>
<reference evidence="4" key="2">
    <citation type="submission" date="2011-02" db="EMBL/GenBank/DDBJ databases">
        <title>The complete genome of Pedobacter saltans DSM 12145.</title>
        <authorList>
            <consortium name="US DOE Joint Genome Institute (JGI-PGF)"/>
            <person name="Lucas S."/>
            <person name="Copeland A."/>
            <person name="Lapidus A."/>
            <person name="Bruce D."/>
            <person name="Goodwin L."/>
            <person name="Pitluck S."/>
            <person name="Kyrpides N."/>
            <person name="Mavromatis K."/>
            <person name="Pagani I."/>
            <person name="Ivanova N."/>
            <person name="Ovchinnikova G."/>
            <person name="Lu M."/>
            <person name="Detter J.C."/>
            <person name="Han C."/>
            <person name="Land M."/>
            <person name="Hauser L."/>
            <person name="Markowitz V."/>
            <person name="Cheng J.-F."/>
            <person name="Hugenholtz P."/>
            <person name="Woyke T."/>
            <person name="Wu D."/>
            <person name="Tindall B."/>
            <person name="Pomrenke H.G."/>
            <person name="Brambilla E."/>
            <person name="Klenk H.-P."/>
            <person name="Eisen J.A."/>
        </authorList>
    </citation>
    <scope>NUCLEOTIDE SEQUENCE [LARGE SCALE GENOMIC DNA]</scope>
    <source>
        <strain evidence="4">ATCC 51119 / DSM 12145 / JCM 21818 / LMG 10337 / NBRC 100064 / NCIMB 13643</strain>
    </source>
</reference>
<dbReference type="InterPro" id="IPR010131">
    <property type="entry name" value="MdtP/NodT-like"/>
</dbReference>
<sequence length="418" mass="47808">MYYKTKAVITFLLTSIVISSFAADPVKINIRQADSIFLEKNYLLLASTMNIEAQKALILQAKLYPNPTFSLGFVAYDPENKKALHIGSSGQKTAEIEQLLLLGGKRKAEIEMAKTNASIAEIEFQKLVRELRFKLYSNLFNVGQQKKLLAIYDAQLNLLDELLESNTIQVRKGNLPAKDLVRLKGAYLKLNNSKAELFKDYLNAQGELQTILHLQDEIIFDFSDADFGKYIKSIGLPALTEEMNRNQPELLLLEKDKVLAQQYLTYQRKLAIPDLSISANYDQQGSVFKNEIGTGISLSLPFWNRNQGNIKAGTFKLKESEYQFKALESELHNKLRNSYTFYRQTVSEYQKAKKLYDNDFEETLKGMNDNFKKRNVSIIEFLDFFEAYNDALTELARIKTQLVDSAQELNLLTGKDIY</sequence>
<dbReference type="STRING" id="762903.Pedsa_1619"/>
<protein>
    <submittedName>
        <fullName evidence="3">Outer membrane efflux protein</fullName>
    </submittedName>
</protein>
<accession>F0S6R8</accession>
<dbReference type="eggNOG" id="COG1538">
    <property type="taxonomic scope" value="Bacteria"/>
</dbReference>
<dbReference type="AlphaFoldDB" id="F0S6R8"/>
<dbReference type="PANTHER" id="PTHR30203:SF23">
    <property type="entry name" value="OUTER MEMBRANE EFFLUX PROTEIN"/>
    <property type="match status" value="1"/>
</dbReference>
<dbReference type="KEGG" id="psn:Pedsa_1619"/>
<keyword evidence="4" id="KW-1185">Reference proteome</keyword>